<evidence type="ECO:0000256" key="2">
    <source>
        <dbReference type="ARBA" id="ARBA00005551"/>
    </source>
</evidence>
<feature type="transmembrane region" description="Helical" evidence="12">
    <location>
        <begin position="269"/>
        <end position="289"/>
    </location>
</feature>
<organism evidence="14 15">
    <name type="scientific">Acinetobacter marinus</name>
    <dbReference type="NCBI Taxonomy" id="281375"/>
    <lineage>
        <taxon>Bacteria</taxon>
        <taxon>Pseudomonadati</taxon>
        <taxon>Pseudomonadota</taxon>
        <taxon>Gammaproteobacteria</taxon>
        <taxon>Moraxellales</taxon>
        <taxon>Moraxellaceae</taxon>
        <taxon>Acinetobacter</taxon>
    </lineage>
</organism>
<dbReference type="GO" id="GO:0006813">
    <property type="term" value="P:potassium ion transport"/>
    <property type="evidence" value="ECO:0007669"/>
    <property type="project" value="UniProtKB-KW"/>
</dbReference>
<feature type="transmembrane region" description="Helical" evidence="12">
    <location>
        <begin position="327"/>
        <end position="347"/>
    </location>
</feature>
<dbReference type="SUPFAM" id="SSF51735">
    <property type="entry name" value="NAD(P)-binding Rossmann-fold domains"/>
    <property type="match status" value="1"/>
</dbReference>
<feature type="transmembrane region" description="Helical" evidence="12">
    <location>
        <begin position="6"/>
        <end position="24"/>
    </location>
</feature>
<keyword evidence="3" id="KW-0813">Transport</keyword>
<reference evidence="15" key="1">
    <citation type="submission" date="2016-09" db="EMBL/GenBank/DDBJ databases">
        <authorList>
            <person name="Varghese N."/>
            <person name="Submissions S."/>
        </authorList>
    </citation>
    <scope>NUCLEOTIDE SEQUENCE [LARGE SCALE GENOMIC DNA]</scope>
    <source>
        <strain evidence="15">ANC 3699</strain>
    </source>
</reference>
<evidence type="ECO:0000256" key="3">
    <source>
        <dbReference type="ARBA" id="ARBA00022448"/>
    </source>
</evidence>
<feature type="transmembrane region" description="Helical" evidence="12">
    <location>
        <begin position="295"/>
        <end position="315"/>
    </location>
</feature>
<evidence type="ECO:0000256" key="10">
    <source>
        <dbReference type="ARBA" id="ARBA00023136"/>
    </source>
</evidence>
<dbReference type="AlphaFoldDB" id="A0A1G6NP90"/>
<evidence type="ECO:0000256" key="7">
    <source>
        <dbReference type="ARBA" id="ARBA00022958"/>
    </source>
</evidence>
<name>A0A1G6NP90_9GAMM</name>
<feature type="compositionally biased region" description="Basic and acidic residues" evidence="11">
    <location>
        <begin position="597"/>
        <end position="610"/>
    </location>
</feature>
<dbReference type="InterPro" id="IPR036291">
    <property type="entry name" value="NAD(P)-bd_dom_sf"/>
</dbReference>
<feature type="transmembrane region" description="Helical" evidence="12">
    <location>
        <begin position="147"/>
        <end position="169"/>
    </location>
</feature>
<evidence type="ECO:0000256" key="9">
    <source>
        <dbReference type="ARBA" id="ARBA00023065"/>
    </source>
</evidence>
<feature type="transmembrane region" description="Helical" evidence="12">
    <location>
        <begin position="359"/>
        <end position="377"/>
    </location>
</feature>
<keyword evidence="15" id="KW-1185">Reference proteome</keyword>
<keyword evidence="6 12" id="KW-0812">Transmembrane</keyword>
<dbReference type="Proteomes" id="UP000242317">
    <property type="component" value="Unassembled WGS sequence"/>
</dbReference>
<gene>
    <name evidence="14" type="ORF">SAMN05421749_11066</name>
</gene>
<dbReference type="PANTHER" id="PTHR46157:SF4">
    <property type="entry name" value="K(+) EFFLUX ANTIPORTER 3, CHLOROPLASTIC"/>
    <property type="match status" value="1"/>
</dbReference>
<evidence type="ECO:0000259" key="13">
    <source>
        <dbReference type="PROSITE" id="PS51201"/>
    </source>
</evidence>
<dbReference type="GO" id="GO:0012505">
    <property type="term" value="C:endomembrane system"/>
    <property type="evidence" value="ECO:0007669"/>
    <property type="project" value="UniProtKB-SubCell"/>
</dbReference>
<dbReference type="Pfam" id="PF00999">
    <property type="entry name" value="Na_H_Exchanger"/>
    <property type="match status" value="1"/>
</dbReference>
<dbReference type="InterPro" id="IPR038770">
    <property type="entry name" value="Na+/solute_symporter_sf"/>
</dbReference>
<feature type="transmembrane region" description="Helical" evidence="12">
    <location>
        <begin position="31"/>
        <end position="49"/>
    </location>
</feature>
<dbReference type="EMBL" id="FMYK01000010">
    <property type="protein sequence ID" value="SDC69713.1"/>
    <property type="molecule type" value="Genomic_DNA"/>
</dbReference>
<keyword evidence="9" id="KW-0406">Ion transport</keyword>
<dbReference type="InterPro" id="IPR004771">
    <property type="entry name" value="K/H_exchanger"/>
</dbReference>
<evidence type="ECO:0000256" key="11">
    <source>
        <dbReference type="SAM" id="MobiDB-lite"/>
    </source>
</evidence>
<keyword evidence="8 12" id="KW-1133">Transmembrane helix</keyword>
<evidence type="ECO:0000256" key="5">
    <source>
        <dbReference type="ARBA" id="ARBA00022538"/>
    </source>
</evidence>
<dbReference type="PANTHER" id="PTHR46157">
    <property type="entry name" value="K(+) EFFLUX ANTIPORTER 3, CHLOROPLASTIC"/>
    <property type="match status" value="1"/>
</dbReference>
<feature type="region of interest" description="Disordered" evidence="11">
    <location>
        <begin position="597"/>
        <end position="642"/>
    </location>
</feature>
<evidence type="ECO:0000256" key="4">
    <source>
        <dbReference type="ARBA" id="ARBA00022449"/>
    </source>
</evidence>
<feature type="transmembrane region" description="Helical" evidence="12">
    <location>
        <begin position="181"/>
        <end position="202"/>
    </location>
</feature>
<dbReference type="Pfam" id="PF02254">
    <property type="entry name" value="TrkA_N"/>
    <property type="match status" value="1"/>
</dbReference>
<dbReference type="GO" id="GO:0015297">
    <property type="term" value="F:antiporter activity"/>
    <property type="evidence" value="ECO:0007669"/>
    <property type="project" value="UniProtKB-KW"/>
</dbReference>
<evidence type="ECO:0000256" key="12">
    <source>
        <dbReference type="SAM" id="Phobius"/>
    </source>
</evidence>
<evidence type="ECO:0000256" key="1">
    <source>
        <dbReference type="ARBA" id="ARBA00004127"/>
    </source>
</evidence>
<keyword evidence="10 12" id="KW-0472">Membrane</keyword>
<feature type="domain" description="RCK N-terminal" evidence="13">
    <location>
        <begin position="401"/>
        <end position="517"/>
    </location>
</feature>
<accession>A0A1G6NP90</accession>
<evidence type="ECO:0000256" key="8">
    <source>
        <dbReference type="ARBA" id="ARBA00022989"/>
    </source>
</evidence>
<protein>
    <submittedName>
        <fullName evidence="14">Kef-type potassium/proton antiporter, CPA2 family</fullName>
    </submittedName>
</protein>
<comment type="similarity">
    <text evidence="2">Belongs to the monovalent cation:proton antiporter 2 (CPA2) transporter (TC 2.A.37) family.</text>
</comment>
<dbReference type="NCBIfam" id="TIGR00932">
    <property type="entry name" value="2a37"/>
    <property type="match status" value="1"/>
</dbReference>
<dbReference type="Gene3D" id="3.40.50.720">
    <property type="entry name" value="NAD(P)-binding Rossmann-like Domain"/>
    <property type="match status" value="1"/>
</dbReference>
<dbReference type="InterPro" id="IPR006153">
    <property type="entry name" value="Cation/H_exchanger_TM"/>
</dbReference>
<dbReference type="PROSITE" id="PS51201">
    <property type="entry name" value="RCK_N"/>
    <property type="match status" value="1"/>
</dbReference>
<keyword evidence="7" id="KW-0630">Potassium</keyword>
<dbReference type="GO" id="GO:0005886">
    <property type="term" value="C:plasma membrane"/>
    <property type="evidence" value="ECO:0007669"/>
    <property type="project" value="TreeGrafter"/>
</dbReference>
<dbReference type="InterPro" id="IPR003148">
    <property type="entry name" value="RCK_N"/>
</dbReference>
<evidence type="ECO:0000313" key="14">
    <source>
        <dbReference type="EMBL" id="SDC69713.1"/>
    </source>
</evidence>
<feature type="transmembrane region" description="Helical" evidence="12">
    <location>
        <begin position="55"/>
        <end position="74"/>
    </location>
</feature>
<dbReference type="GO" id="GO:0008324">
    <property type="term" value="F:monoatomic cation transmembrane transporter activity"/>
    <property type="evidence" value="ECO:0007669"/>
    <property type="project" value="InterPro"/>
</dbReference>
<feature type="transmembrane region" description="Helical" evidence="12">
    <location>
        <begin position="86"/>
        <end position="109"/>
    </location>
</feature>
<sequence>MEITPLVQIIIFLAAALLLVPLGKRFGIPTVLGYLVTGTILGPSLLNIAHDTEQIGHLAEYGVIMLMFLIGLELRPQRLWELRQSILLMGSLQMLISGIVLTLAIWLVFSWQFNTSVVIGFALALSSTAFVLQLLRDRDQLATSYGQQTFSILLFQDIAAMVLLALIPVLAGNNGGAHHGIAYFAAVIASFSGLFLFSRYILRPFFRFVAKSAATELLTAVALFIVLGVAVLMEAIGLSTTLGAFLTGVLLADSEFRHELEASIQPFKGLLLGLFFMTVGMGVSLHVIVEQPLLIVFGTLALMMIKIVCVAGIALYRKSSALNSLRLGVALSQGGEFAFVVFAVAASEGMISQAMTSPLTLIVTLSMILTPIFFWIMDHWIEPILSKNDIPQAFDELPKHDQHIIVAGFGRFGQILTRIAHLHQIPFTAIDNNIDHIDFMRRFGGHVYYGDATVPEILQSAGVETAKLFVIAVDDVEDSLYIARHLRLHHPSLTVLARARDRRHVYQLRELGIDQVWRESVHSALSMSEQMLNALGYEPERSKNHVANFAHYDEKLIRQQQANYNVNPQKMRTAYDSMMQDLQNLFENDEFVHREQMQKIEKHQPIKDEMSGSLHDDEDANDSAHQPSEDSPKENSSHHDMR</sequence>
<dbReference type="FunFam" id="3.40.50.720:FF:000036">
    <property type="entry name" value="Glutathione-regulated potassium-efflux system protein KefB"/>
    <property type="match status" value="1"/>
</dbReference>
<evidence type="ECO:0000313" key="15">
    <source>
        <dbReference type="Proteomes" id="UP000242317"/>
    </source>
</evidence>
<proteinExistence type="inferred from homology"/>
<feature type="transmembrane region" description="Helical" evidence="12">
    <location>
        <begin position="115"/>
        <end position="135"/>
    </location>
</feature>
<keyword evidence="5" id="KW-0633">Potassium transport</keyword>
<dbReference type="Gene3D" id="1.20.1530.20">
    <property type="match status" value="1"/>
</dbReference>
<dbReference type="GO" id="GO:1902600">
    <property type="term" value="P:proton transmembrane transport"/>
    <property type="evidence" value="ECO:0007669"/>
    <property type="project" value="InterPro"/>
</dbReference>
<keyword evidence="4" id="KW-0050">Antiport</keyword>
<comment type="subcellular location">
    <subcellularLocation>
        <location evidence="1">Endomembrane system</location>
        <topology evidence="1">Multi-pass membrane protein</topology>
    </subcellularLocation>
</comment>
<evidence type="ECO:0000256" key="6">
    <source>
        <dbReference type="ARBA" id="ARBA00022692"/>
    </source>
</evidence>
<feature type="compositionally biased region" description="Basic and acidic residues" evidence="11">
    <location>
        <begin position="627"/>
        <end position="642"/>
    </location>
</feature>